<gene>
    <name evidence="2" type="ORF">SDC9_162888</name>
</gene>
<dbReference type="AlphaFoldDB" id="A0A645FU67"/>
<protein>
    <submittedName>
        <fullName evidence="2">Uncharacterized protein</fullName>
    </submittedName>
</protein>
<organism evidence="2">
    <name type="scientific">bioreactor metagenome</name>
    <dbReference type="NCBI Taxonomy" id="1076179"/>
    <lineage>
        <taxon>unclassified sequences</taxon>
        <taxon>metagenomes</taxon>
        <taxon>ecological metagenomes</taxon>
    </lineage>
</organism>
<name>A0A645FU67_9ZZZZ</name>
<sequence>MLRADAAIRIRAEAQPVGIGQFQDGTGAEQREPGRRGSRHRPFERTVGTATHMSAAPVVDQQPGGGLPRLFLAAHHQFSRPRRRTPVHPPHVIAAPVFADQHVVLTDQPGTRTAGFGRRARTARPQAAQLVDLGSHGDLGGGHERHVIARQAERIKAAHQQRADPEAAALGSGEPVADSVAVRWNPTR</sequence>
<comment type="caution">
    <text evidence="2">The sequence shown here is derived from an EMBL/GenBank/DDBJ whole genome shotgun (WGS) entry which is preliminary data.</text>
</comment>
<evidence type="ECO:0000256" key="1">
    <source>
        <dbReference type="SAM" id="MobiDB-lite"/>
    </source>
</evidence>
<evidence type="ECO:0000313" key="2">
    <source>
        <dbReference type="EMBL" id="MPN15554.1"/>
    </source>
</evidence>
<feature type="region of interest" description="Disordered" evidence="1">
    <location>
        <begin position="161"/>
        <end position="188"/>
    </location>
</feature>
<accession>A0A645FU67</accession>
<proteinExistence type="predicted"/>
<feature type="region of interest" description="Disordered" evidence="1">
    <location>
        <begin position="18"/>
        <end position="42"/>
    </location>
</feature>
<reference evidence="2" key="1">
    <citation type="submission" date="2019-08" db="EMBL/GenBank/DDBJ databases">
        <authorList>
            <person name="Kucharzyk K."/>
            <person name="Murdoch R.W."/>
            <person name="Higgins S."/>
            <person name="Loffler F."/>
        </authorList>
    </citation>
    <scope>NUCLEOTIDE SEQUENCE</scope>
</reference>
<dbReference type="EMBL" id="VSSQ01062365">
    <property type="protein sequence ID" value="MPN15554.1"/>
    <property type="molecule type" value="Genomic_DNA"/>
</dbReference>